<dbReference type="EMBL" id="PQXL01000008">
    <property type="protein sequence ID" value="THV55439.1"/>
    <property type="molecule type" value="Genomic_DNA"/>
</dbReference>
<dbReference type="Proteomes" id="UP000308671">
    <property type="component" value="Unassembled WGS sequence"/>
</dbReference>
<comment type="caution">
    <text evidence="1">The sequence shown here is derived from an EMBL/GenBank/DDBJ whole genome shotgun (WGS) entry which is preliminary data.</text>
</comment>
<sequence length="353" mass="39592">MSIEKASFSSASSIADGKATPLPLFPRESWFTRLALRLSPKTRSGASMSNCFTGLNANSSSQSLANKLATLEGGQEKESEAANVTAIGIEFYGFPGKGPYKDHYAIKTLSTGYLVLKKEWVHGQGRAVLDKIFGENSLQDINAYPAATLPDYDVFVLAMLVEWTYNRGTRSMKTDHMFKKKVCSRQFRVYTIDLIMELLFFAEQYALHELQDDVLELLINSCKEDDLPLDVAHANKCHDRTMPNSKIRAFFIDFVAFIIQEIDTSRNWKAKKVALNCDLTFNKRKTLVDLLHSLEGGKIRSSRGKLSDPRDAPVCVYHYHGQRENCPHKTLADSSVSELLNKKELSSGIELGF</sequence>
<evidence type="ECO:0008006" key="3">
    <source>
        <dbReference type="Google" id="ProtNLM"/>
    </source>
</evidence>
<gene>
    <name evidence="1" type="ORF">BGAL_0008g00230</name>
</gene>
<evidence type="ECO:0000313" key="2">
    <source>
        <dbReference type="Proteomes" id="UP000308671"/>
    </source>
</evidence>
<dbReference type="AlphaFoldDB" id="A0A4S8RKU6"/>
<keyword evidence="2" id="KW-1185">Reference proteome</keyword>
<proteinExistence type="predicted"/>
<reference evidence="1 2" key="1">
    <citation type="submission" date="2017-12" db="EMBL/GenBank/DDBJ databases">
        <title>Comparative genomics of Botrytis spp.</title>
        <authorList>
            <person name="Valero-Jimenez C.A."/>
            <person name="Tapia P."/>
            <person name="Veloso J."/>
            <person name="Silva-Moreno E."/>
            <person name="Staats M."/>
            <person name="Valdes J.H."/>
            <person name="Van Kan J.A.L."/>
        </authorList>
    </citation>
    <scope>NUCLEOTIDE SEQUENCE [LARGE SCALE GENOMIC DNA]</scope>
    <source>
        <strain evidence="1 2">MUCL435</strain>
    </source>
</reference>
<organism evidence="1 2">
    <name type="scientific">Botrytis galanthina</name>
    <dbReference type="NCBI Taxonomy" id="278940"/>
    <lineage>
        <taxon>Eukaryota</taxon>
        <taxon>Fungi</taxon>
        <taxon>Dikarya</taxon>
        <taxon>Ascomycota</taxon>
        <taxon>Pezizomycotina</taxon>
        <taxon>Leotiomycetes</taxon>
        <taxon>Helotiales</taxon>
        <taxon>Sclerotiniaceae</taxon>
        <taxon>Botrytis</taxon>
    </lineage>
</organism>
<protein>
    <recommendedName>
        <fullName evidence="3">BTB domain-containing protein</fullName>
    </recommendedName>
</protein>
<name>A0A4S8RKU6_9HELO</name>
<dbReference type="OrthoDB" id="3520682at2759"/>
<accession>A0A4S8RKU6</accession>
<evidence type="ECO:0000313" key="1">
    <source>
        <dbReference type="EMBL" id="THV55439.1"/>
    </source>
</evidence>